<dbReference type="OrthoDB" id="9789291at2"/>
<dbReference type="Pfam" id="PF01478">
    <property type="entry name" value="Peptidase_A24"/>
    <property type="match status" value="1"/>
</dbReference>
<dbReference type="GO" id="GO:0004190">
    <property type="term" value="F:aspartic-type endopeptidase activity"/>
    <property type="evidence" value="ECO:0007669"/>
    <property type="project" value="InterPro"/>
</dbReference>
<accession>A0A6L6ITV2</accession>
<dbReference type="PRINTS" id="PR00864">
    <property type="entry name" value="PREPILNPTASE"/>
</dbReference>
<dbReference type="Gene3D" id="1.20.120.1220">
    <property type="match status" value="1"/>
</dbReference>
<dbReference type="InterPro" id="IPR014032">
    <property type="entry name" value="Peptidase_A24A_bac"/>
</dbReference>
<name>A0A6L6ITV2_9ENTR</name>
<protein>
    <submittedName>
        <fullName evidence="5">Prepilin peptidase</fullName>
    </submittedName>
</protein>
<dbReference type="Proteomes" id="UP000477739">
    <property type="component" value="Unassembled WGS sequence"/>
</dbReference>
<organism evidence="5 6">
    <name type="scientific">Intestinirhabdus alba</name>
    <dbReference type="NCBI Taxonomy" id="2899544"/>
    <lineage>
        <taxon>Bacteria</taxon>
        <taxon>Pseudomonadati</taxon>
        <taxon>Pseudomonadota</taxon>
        <taxon>Gammaproteobacteria</taxon>
        <taxon>Enterobacterales</taxon>
        <taxon>Enterobacteriaceae</taxon>
        <taxon>Intestinirhabdus</taxon>
    </lineage>
</organism>
<dbReference type="InterPro" id="IPR050882">
    <property type="entry name" value="Prepilin_peptidase/N-MTase"/>
</dbReference>
<evidence type="ECO:0000259" key="4">
    <source>
        <dbReference type="Pfam" id="PF01478"/>
    </source>
</evidence>
<proteinExistence type="inferred from homology"/>
<sequence length="155" mass="17171">MYSALPFLLIYLILNVLLWRHDVLTGSLPDRFTCPLLWGGLLYHLFCIPDRLPDAVWGAVAGYAGFAFIYWGYWLLRRREGLGYGDVKFLAALGAWHCWEPLPALVFLAALLGCGGTAVRFATGRKEALKNPLPFGPYLAAAGLFIGWLRLTPAG</sequence>
<dbReference type="GO" id="GO:0005886">
    <property type="term" value="C:plasma membrane"/>
    <property type="evidence" value="ECO:0007669"/>
    <property type="project" value="TreeGrafter"/>
</dbReference>
<comment type="caution">
    <text evidence="5">The sequence shown here is derived from an EMBL/GenBank/DDBJ whole genome shotgun (WGS) entry which is preliminary data.</text>
</comment>
<comment type="similarity">
    <text evidence="1 2">Belongs to the peptidase A24 family.</text>
</comment>
<dbReference type="GO" id="GO:0006465">
    <property type="term" value="P:signal peptide processing"/>
    <property type="evidence" value="ECO:0007669"/>
    <property type="project" value="TreeGrafter"/>
</dbReference>
<dbReference type="PANTHER" id="PTHR30487">
    <property type="entry name" value="TYPE 4 PREPILIN-LIKE PROTEINS LEADER PEPTIDE-PROCESSING ENZYME"/>
    <property type="match status" value="1"/>
</dbReference>
<evidence type="ECO:0000256" key="1">
    <source>
        <dbReference type="ARBA" id="ARBA00005801"/>
    </source>
</evidence>
<feature type="transmembrane region" description="Helical" evidence="3">
    <location>
        <begin position="135"/>
        <end position="151"/>
    </location>
</feature>
<keyword evidence="3" id="KW-1133">Transmembrane helix</keyword>
<gene>
    <name evidence="5" type="ORF">GJV78_19850</name>
</gene>
<feature type="transmembrane region" description="Helical" evidence="3">
    <location>
        <begin position="55"/>
        <end position="76"/>
    </location>
</feature>
<evidence type="ECO:0000313" key="6">
    <source>
        <dbReference type="Proteomes" id="UP000477739"/>
    </source>
</evidence>
<evidence type="ECO:0000256" key="2">
    <source>
        <dbReference type="RuleBase" id="RU003793"/>
    </source>
</evidence>
<reference evidence="5 6" key="1">
    <citation type="submission" date="2019-11" db="EMBL/GenBank/DDBJ databases">
        <title>Escherichia alba sp. nov. isolated from the gut of plastic-eating superworms Zophobas atratus.</title>
        <authorList>
            <person name="Yang Y."/>
        </authorList>
    </citation>
    <scope>NUCLEOTIDE SEQUENCE [LARGE SCALE GENOMIC DNA]</scope>
    <source>
        <strain evidence="6">BIT-B35</strain>
    </source>
</reference>
<keyword evidence="3" id="KW-0472">Membrane</keyword>
<keyword evidence="3" id="KW-0812">Transmembrane</keyword>
<dbReference type="AlphaFoldDB" id="A0A6L6ITV2"/>
<dbReference type="EMBL" id="WMJZ01000040">
    <property type="protein sequence ID" value="MTH48460.1"/>
    <property type="molecule type" value="Genomic_DNA"/>
</dbReference>
<dbReference type="RefSeq" id="WP_155109932.1">
    <property type="nucleotide sequence ID" value="NZ_WMJZ01000040.1"/>
</dbReference>
<evidence type="ECO:0000256" key="3">
    <source>
        <dbReference type="SAM" id="Phobius"/>
    </source>
</evidence>
<keyword evidence="6" id="KW-1185">Reference proteome</keyword>
<dbReference type="InterPro" id="IPR000045">
    <property type="entry name" value="Prepilin_IV_endopep_pep"/>
</dbReference>
<dbReference type="PANTHER" id="PTHR30487:SF0">
    <property type="entry name" value="PREPILIN LEADER PEPTIDASE_N-METHYLTRANSFERASE-RELATED"/>
    <property type="match status" value="1"/>
</dbReference>
<evidence type="ECO:0000313" key="5">
    <source>
        <dbReference type="EMBL" id="MTH48460.1"/>
    </source>
</evidence>
<feature type="domain" description="Prepilin type IV endopeptidase peptidase" evidence="4">
    <location>
        <begin position="10"/>
        <end position="114"/>
    </location>
</feature>